<dbReference type="PANTHER" id="PTHR43280">
    <property type="entry name" value="ARAC-FAMILY TRANSCRIPTIONAL REGULATOR"/>
    <property type="match status" value="1"/>
</dbReference>
<accession>A0A926I0F2</accession>
<name>A0A926I0F2_9FIRM</name>
<dbReference type="Gene3D" id="1.10.10.60">
    <property type="entry name" value="Homeodomain-like"/>
    <property type="match status" value="1"/>
</dbReference>
<dbReference type="GO" id="GO:0003700">
    <property type="term" value="F:DNA-binding transcription factor activity"/>
    <property type="evidence" value="ECO:0007669"/>
    <property type="project" value="InterPro"/>
</dbReference>
<organism evidence="5 6">
    <name type="scientific">Bianquea renquensis</name>
    <dbReference type="NCBI Taxonomy" id="2763661"/>
    <lineage>
        <taxon>Bacteria</taxon>
        <taxon>Bacillati</taxon>
        <taxon>Bacillota</taxon>
        <taxon>Clostridia</taxon>
        <taxon>Eubacteriales</taxon>
        <taxon>Bianqueaceae</taxon>
        <taxon>Bianquea</taxon>
    </lineage>
</organism>
<dbReference type="InterPro" id="IPR009057">
    <property type="entry name" value="Homeodomain-like_sf"/>
</dbReference>
<evidence type="ECO:0000256" key="3">
    <source>
        <dbReference type="ARBA" id="ARBA00023163"/>
    </source>
</evidence>
<keyword evidence="2" id="KW-0238">DNA-binding</keyword>
<feature type="domain" description="HTH araC/xylS-type" evidence="4">
    <location>
        <begin position="166"/>
        <end position="264"/>
    </location>
</feature>
<dbReference type="GO" id="GO:0043565">
    <property type="term" value="F:sequence-specific DNA binding"/>
    <property type="evidence" value="ECO:0007669"/>
    <property type="project" value="InterPro"/>
</dbReference>
<reference evidence="5" key="1">
    <citation type="submission" date="2020-08" db="EMBL/GenBank/DDBJ databases">
        <title>Genome public.</title>
        <authorList>
            <person name="Liu C."/>
            <person name="Sun Q."/>
        </authorList>
    </citation>
    <scope>NUCLEOTIDE SEQUENCE</scope>
    <source>
        <strain evidence="5">NSJ-32</strain>
    </source>
</reference>
<keyword evidence="3" id="KW-0804">Transcription</keyword>
<dbReference type="SUPFAM" id="SSF46689">
    <property type="entry name" value="Homeodomain-like"/>
    <property type="match status" value="1"/>
</dbReference>
<dbReference type="PANTHER" id="PTHR43280:SF28">
    <property type="entry name" value="HTH-TYPE TRANSCRIPTIONAL ACTIVATOR RHAS"/>
    <property type="match status" value="1"/>
</dbReference>
<evidence type="ECO:0000313" key="6">
    <source>
        <dbReference type="Proteomes" id="UP000657006"/>
    </source>
</evidence>
<protein>
    <submittedName>
        <fullName evidence="5">Helix-turn-helix transcriptional regulator</fullName>
    </submittedName>
</protein>
<comment type="caution">
    <text evidence="5">The sequence shown here is derived from an EMBL/GenBank/DDBJ whole genome shotgun (WGS) entry which is preliminary data.</text>
</comment>
<proteinExistence type="predicted"/>
<evidence type="ECO:0000259" key="4">
    <source>
        <dbReference type="PROSITE" id="PS01124"/>
    </source>
</evidence>
<dbReference type="Proteomes" id="UP000657006">
    <property type="component" value="Unassembled WGS sequence"/>
</dbReference>
<sequence length="267" mass="31087">MDSKINSFLTIYNNLSLTLYVCQRYSGGSEWYHPHVYSSFTRLYFMMDGESSIQNQQGRVILRPGYVYLIPPFTTNTYQCTTRLDKWYVHCNAEVYSSYNLFAGSNSILSRPFRPAEATSYFRAVQTGQVQDTVALTAYLYKTVASFLQLLPEVDFQTLRSLEKYKEMHRYIRDHVSAALTPKAVATYMGCKENTLYKHYKADTGFTVKQTIDRQLIAKAQMLLDTTALSIRMISDELEFCDEFYFSNFFHRLTGMRPAAYRKRSLF</sequence>
<dbReference type="SUPFAM" id="SSF51215">
    <property type="entry name" value="Regulatory protein AraC"/>
    <property type="match status" value="1"/>
</dbReference>
<evidence type="ECO:0000313" key="5">
    <source>
        <dbReference type="EMBL" id="MBC8543124.1"/>
    </source>
</evidence>
<keyword evidence="6" id="KW-1185">Reference proteome</keyword>
<dbReference type="InterPro" id="IPR037923">
    <property type="entry name" value="HTH-like"/>
</dbReference>
<dbReference type="AlphaFoldDB" id="A0A926I0F2"/>
<evidence type="ECO:0000256" key="2">
    <source>
        <dbReference type="ARBA" id="ARBA00023125"/>
    </source>
</evidence>
<keyword evidence="1" id="KW-0805">Transcription regulation</keyword>
<evidence type="ECO:0000256" key="1">
    <source>
        <dbReference type="ARBA" id="ARBA00023015"/>
    </source>
</evidence>
<dbReference type="Pfam" id="PF12833">
    <property type="entry name" value="HTH_18"/>
    <property type="match status" value="1"/>
</dbReference>
<gene>
    <name evidence="5" type="ORF">H8730_06170</name>
</gene>
<dbReference type="PROSITE" id="PS01124">
    <property type="entry name" value="HTH_ARAC_FAMILY_2"/>
    <property type="match status" value="1"/>
</dbReference>
<dbReference type="SMART" id="SM00342">
    <property type="entry name" value="HTH_ARAC"/>
    <property type="match status" value="1"/>
</dbReference>
<dbReference type="RefSeq" id="WP_177717522.1">
    <property type="nucleotide sequence ID" value="NZ_JACRSQ010000007.1"/>
</dbReference>
<dbReference type="EMBL" id="JACRSQ010000007">
    <property type="protein sequence ID" value="MBC8543124.1"/>
    <property type="molecule type" value="Genomic_DNA"/>
</dbReference>
<dbReference type="InterPro" id="IPR018060">
    <property type="entry name" value="HTH_AraC"/>
</dbReference>